<organism evidence="11 12">
    <name type="scientific">Salegentibacter flavus</name>
    <dbReference type="NCBI Taxonomy" id="287099"/>
    <lineage>
        <taxon>Bacteria</taxon>
        <taxon>Pseudomonadati</taxon>
        <taxon>Bacteroidota</taxon>
        <taxon>Flavobacteriia</taxon>
        <taxon>Flavobacteriales</taxon>
        <taxon>Flavobacteriaceae</taxon>
        <taxon>Salegentibacter</taxon>
    </lineage>
</organism>
<dbReference type="Pfam" id="PF00072">
    <property type="entry name" value="Response_reg"/>
    <property type="match status" value="1"/>
</dbReference>
<keyword evidence="7" id="KW-0175">Coiled coil</keyword>
<dbReference type="Gene3D" id="3.30.450.20">
    <property type="entry name" value="PAS domain"/>
    <property type="match status" value="3"/>
</dbReference>
<dbReference type="STRING" id="287099.SAMN05660413_02388"/>
<evidence type="ECO:0000256" key="2">
    <source>
        <dbReference type="ARBA" id="ARBA00012438"/>
    </source>
</evidence>
<dbReference type="SUPFAM" id="SSF47384">
    <property type="entry name" value="Homodimeric domain of signal transducing histidine kinase"/>
    <property type="match status" value="1"/>
</dbReference>
<sequence length="582" mass="68101">MFKENEELKILVIEDNYGDFVLIQEYLTDEYSKFKIKRAENFENARKLLEDNRDYSAILLDLSLPDVDRPEKLVKEVLGLANSSAVIVLTGYADKDFGMKTLSWGVSDYLLKDEITSSILTKSIQYSRERKRVKRELEESEKKYRNLFDASPLPMWVLDRNSLEFLNVNNAAMELYGYSRQEFLKLNIRELWAEGETLGEETWKKNKNDFFSLQLKHRTKKGKILYVDIETNPITFDGRDARVTLASDITGKVKAEKDLYHSQQRFKALVQDGSDVISIIDENFRYSYISPSVKNILDVNPKQMEGRNVFEFIHPDDEIRIKKYLKFVGKKKTVQLPSYRYKDGKGKWRWLETIISDLRDDPAIDGLVANSRDITQFIYQEKELRESLERYDTVAKATSDLIVDYNIESDELKFNEAISEIFGYSAENTEFNGSWWDSKIHPDDFGRIKAQEREMVERKRKLMHSEYRLACADGSYKYVLDRSYLLTDNSGNPKRIIGSIQDITDRYNYIKAIEDSNERLREIAWTQSHVVRAPLARIMGLIDLLKNHRENIENVTEILDNILISSRELDKVIRKIANKTEK</sequence>
<comment type="catalytic activity">
    <reaction evidence="1">
        <text>ATP + protein L-histidine = ADP + protein N-phospho-L-histidine.</text>
        <dbReference type="EC" id="2.7.13.3"/>
    </reaction>
</comment>
<evidence type="ECO:0000256" key="5">
    <source>
        <dbReference type="ARBA" id="ARBA00022777"/>
    </source>
</evidence>
<proteinExistence type="predicted"/>
<dbReference type="SUPFAM" id="SSF55785">
    <property type="entry name" value="PYP-like sensor domain (PAS domain)"/>
    <property type="match status" value="3"/>
</dbReference>
<dbReference type="PROSITE" id="PS50112">
    <property type="entry name" value="PAS"/>
    <property type="match status" value="3"/>
</dbReference>
<accession>A0A1I5BI96</accession>
<dbReference type="EC" id="2.7.13.3" evidence="2"/>
<protein>
    <recommendedName>
        <fullName evidence="2">histidine kinase</fullName>
        <ecNumber evidence="2">2.7.13.3</ecNumber>
    </recommendedName>
</protein>
<evidence type="ECO:0000259" key="9">
    <source>
        <dbReference type="PROSITE" id="PS50112"/>
    </source>
</evidence>
<gene>
    <name evidence="11" type="ORF">SAMN05660413_02388</name>
</gene>
<dbReference type="Gene3D" id="3.40.50.2300">
    <property type="match status" value="1"/>
</dbReference>
<dbReference type="InterPro" id="IPR011006">
    <property type="entry name" value="CheY-like_superfamily"/>
</dbReference>
<dbReference type="InterPro" id="IPR013655">
    <property type="entry name" value="PAS_fold_3"/>
</dbReference>
<evidence type="ECO:0000256" key="3">
    <source>
        <dbReference type="ARBA" id="ARBA00022553"/>
    </source>
</evidence>
<dbReference type="InterPro" id="IPR000014">
    <property type="entry name" value="PAS"/>
</dbReference>
<evidence type="ECO:0000313" key="12">
    <source>
        <dbReference type="Proteomes" id="UP000199153"/>
    </source>
</evidence>
<evidence type="ECO:0000256" key="1">
    <source>
        <dbReference type="ARBA" id="ARBA00000085"/>
    </source>
</evidence>
<keyword evidence="4" id="KW-0808">Transferase</keyword>
<dbReference type="CDD" id="cd00130">
    <property type="entry name" value="PAS"/>
    <property type="match status" value="3"/>
</dbReference>
<dbReference type="EMBL" id="FOVL01000015">
    <property type="protein sequence ID" value="SFN74211.1"/>
    <property type="molecule type" value="Genomic_DNA"/>
</dbReference>
<dbReference type="InterPro" id="IPR001789">
    <property type="entry name" value="Sig_transdc_resp-reg_receiver"/>
</dbReference>
<dbReference type="Gene3D" id="1.10.287.130">
    <property type="match status" value="1"/>
</dbReference>
<evidence type="ECO:0000256" key="7">
    <source>
        <dbReference type="SAM" id="Coils"/>
    </source>
</evidence>
<dbReference type="InterPro" id="IPR000700">
    <property type="entry name" value="PAS-assoc_C"/>
</dbReference>
<dbReference type="Pfam" id="PF13426">
    <property type="entry name" value="PAS_9"/>
    <property type="match status" value="1"/>
</dbReference>
<dbReference type="AlphaFoldDB" id="A0A1I5BI96"/>
<dbReference type="NCBIfam" id="TIGR00229">
    <property type="entry name" value="sensory_box"/>
    <property type="match status" value="3"/>
</dbReference>
<evidence type="ECO:0000256" key="4">
    <source>
        <dbReference type="ARBA" id="ARBA00022679"/>
    </source>
</evidence>
<dbReference type="PANTHER" id="PTHR43304:SF1">
    <property type="entry name" value="PAC DOMAIN-CONTAINING PROTEIN"/>
    <property type="match status" value="1"/>
</dbReference>
<dbReference type="InterPro" id="IPR003661">
    <property type="entry name" value="HisK_dim/P_dom"/>
</dbReference>
<evidence type="ECO:0000256" key="6">
    <source>
        <dbReference type="PROSITE-ProRule" id="PRU00169"/>
    </source>
</evidence>
<name>A0A1I5BI96_9FLAO</name>
<feature type="domain" description="Response regulatory" evidence="8">
    <location>
        <begin position="9"/>
        <end position="127"/>
    </location>
</feature>
<feature type="modified residue" description="4-aspartylphosphate" evidence="6">
    <location>
        <position position="61"/>
    </location>
</feature>
<dbReference type="InterPro" id="IPR001610">
    <property type="entry name" value="PAC"/>
</dbReference>
<dbReference type="SMART" id="SM00448">
    <property type="entry name" value="REC"/>
    <property type="match status" value="1"/>
</dbReference>
<dbReference type="RefSeq" id="WP_093409971.1">
    <property type="nucleotide sequence ID" value="NZ_FOVL01000015.1"/>
</dbReference>
<dbReference type="PANTHER" id="PTHR43304">
    <property type="entry name" value="PHYTOCHROME-LIKE PROTEIN CPH1"/>
    <property type="match status" value="1"/>
</dbReference>
<dbReference type="InterPro" id="IPR035965">
    <property type="entry name" value="PAS-like_dom_sf"/>
</dbReference>
<feature type="coiled-coil region" evidence="7">
    <location>
        <begin position="123"/>
        <end position="150"/>
    </location>
</feature>
<dbReference type="GO" id="GO:0000155">
    <property type="term" value="F:phosphorelay sensor kinase activity"/>
    <property type="evidence" value="ECO:0007669"/>
    <property type="project" value="InterPro"/>
</dbReference>
<feature type="domain" description="PAS" evidence="9">
    <location>
        <begin position="380"/>
        <end position="459"/>
    </location>
</feature>
<dbReference type="SMART" id="SM00086">
    <property type="entry name" value="PAC"/>
    <property type="match status" value="3"/>
</dbReference>
<keyword evidence="3 6" id="KW-0597">Phosphoprotein</keyword>
<feature type="domain" description="PAS" evidence="9">
    <location>
        <begin position="262"/>
        <end position="332"/>
    </location>
</feature>
<feature type="domain" description="PAC" evidence="10">
    <location>
        <begin position="463"/>
        <end position="515"/>
    </location>
</feature>
<dbReference type="SMART" id="SM00091">
    <property type="entry name" value="PAS"/>
    <property type="match status" value="3"/>
</dbReference>
<reference evidence="11 12" key="1">
    <citation type="submission" date="2016-10" db="EMBL/GenBank/DDBJ databases">
        <authorList>
            <person name="de Groot N.N."/>
        </authorList>
    </citation>
    <scope>NUCLEOTIDE SEQUENCE [LARGE SCALE GENOMIC DNA]</scope>
    <source>
        <strain evidence="11 12">DSM 17794</strain>
    </source>
</reference>
<evidence type="ECO:0000259" key="8">
    <source>
        <dbReference type="PROSITE" id="PS50110"/>
    </source>
</evidence>
<keyword evidence="5" id="KW-0418">Kinase</keyword>
<dbReference type="InterPro" id="IPR052162">
    <property type="entry name" value="Sensor_kinase/Photoreceptor"/>
</dbReference>
<keyword evidence="12" id="KW-1185">Reference proteome</keyword>
<dbReference type="Proteomes" id="UP000199153">
    <property type="component" value="Unassembled WGS sequence"/>
</dbReference>
<feature type="domain" description="PAS" evidence="9">
    <location>
        <begin position="140"/>
        <end position="184"/>
    </location>
</feature>
<evidence type="ECO:0000313" key="11">
    <source>
        <dbReference type="EMBL" id="SFN74211.1"/>
    </source>
</evidence>
<dbReference type="PROSITE" id="PS50110">
    <property type="entry name" value="RESPONSE_REGULATORY"/>
    <property type="match status" value="1"/>
</dbReference>
<dbReference type="InterPro" id="IPR036097">
    <property type="entry name" value="HisK_dim/P_sf"/>
</dbReference>
<dbReference type="PROSITE" id="PS50113">
    <property type="entry name" value="PAC"/>
    <property type="match status" value="1"/>
</dbReference>
<evidence type="ECO:0000259" key="10">
    <source>
        <dbReference type="PROSITE" id="PS50113"/>
    </source>
</evidence>
<dbReference type="CDD" id="cd00082">
    <property type="entry name" value="HisKA"/>
    <property type="match status" value="1"/>
</dbReference>
<dbReference type="SUPFAM" id="SSF52172">
    <property type="entry name" value="CheY-like"/>
    <property type="match status" value="1"/>
</dbReference>
<dbReference type="OrthoDB" id="9124519at2"/>
<dbReference type="Pfam" id="PF08447">
    <property type="entry name" value="PAS_3"/>
    <property type="match status" value="2"/>
</dbReference>